<dbReference type="EMBL" id="KQ980880">
    <property type="protein sequence ID" value="KYN12003.1"/>
    <property type="molecule type" value="Genomic_DNA"/>
</dbReference>
<feature type="region of interest" description="Disordered" evidence="1">
    <location>
        <begin position="1"/>
        <end position="32"/>
    </location>
</feature>
<gene>
    <name evidence="2" type="ORF">ALC57_15845</name>
</gene>
<dbReference type="Proteomes" id="UP000078492">
    <property type="component" value="Unassembled WGS sequence"/>
</dbReference>
<organism evidence="2 3">
    <name type="scientific">Trachymyrmex cornetzi</name>
    <dbReference type="NCBI Taxonomy" id="471704"/>
    <lineage>
        <taxon>Eukaryota</taxon>
        <taxon>Metazoa</taxon>
        <taxon>Ecdysozoa</taxon>
        <taxon>Arthropoda</taxon>
        <taxon>Hexapoda</taxon>
        <taxon>Insecta</taxon>
        <taxon>Pterygota</taxon>
        <taxon>Neoptera</taxon>
        <taxon>Endopterygota</taxon>
        <taxon>Hymenoptera</taxon>
        <taxon>Apocrita</taxon>
        <taxon>Aculeata</taxon>
        <taxon>Formicoidea</taxon>
        <taxon>Formicidae</taxon>
        <taxon>Myrmicinae</taxon>
        <taxon>Trachymyrmex</taxon>
    </lineage>
</organism>
<name>A0A151IW54_9HYME</name>
<sequence>MFTARSPAGSSPPRHGDGRGSRGGPRSVTSSVSVVEVSTRAFGGIRRRMTVRPRLQVHSQFLCLARDTTWGKGTGRGWRALLYLRGVIEAIQQY</sequence>
<accession>A0A151IW54</accession>
<evidence type="ECO:0000256" key="1">
    <source>
        <dbReference type="SAM" id="MobiDB-lite"/>
    </source>
</evidence>
<protein>
    <submittedName>
        <fullName evidence="2">Uncharacterized protein</fullName>
    </submittedName>
</protein>
<keyword evidence="3" id="KW-1185">Reference proteome</keyword>
<proteinExistence type="predicted"/>
<reference evidence="2 3" key="1">
    <citation type="submission" date="2015-09" db="EMBL/GenBank/DDBJ databases">
        <title>Trachymyrmex cornetzi WGS genome.</title>
        <authorList>
            <person name="Nygaard S."/>
            <person name="Hu H."/>
            <person name="Boomsma J."/>
            <person name="Zhang G."/>
        </authorList>
    </citation>
    <scope>NUCLEOTIDE SEQUENCE [LARGE SCALE GENOMIC DNA]</scope>
    <source>
        <strain evidence="2">Tcor2-1</strain>
        <tissue evidence="2">Whole body</tissue>
    </source>
</reference>
<dbReference type="AlphaFoldDB" id="A0A151IW54"/>
<evidence type="ECO:0000313" key="2">
    <source>
        <dbReference type="EMBL" id="KYN12003.1"/>
    </source>
</evidence>
<evidence type="ECO:0000313" key="3">
    <source>
        <dbReference type="Proteomes" id="UP000078492"/>
    </source>
</evidence>